<organism evidence="1">
    <name type="scientific">Arundo donax</name>
    <name type="common">Giant reed</name>
    <name type="synonym">Donax arundinaceus</name>
    <dbReference type="NCBI Taxonomy" id="35708"/>
    <lineage>
        <taxon>Eukaryota</taxon>
        <taxon>Viridiplantae</taxon>
        <taxon>Streptophyta</taxon>
        <taxon>Embryophyta</taxon>
        <taxon>Tracheophyta</taxon>
        <taxon>Spermatophyta</taxon>
        <taxon>Magnoliopsida</taxon>
        <taxon>Liliopsida</taxon>
        <taxon>Poales</taxon>
        <taxon>Poaceae</taxon>
        <taxon>PACMAD clade</taxon>
        <taxon>Arundinoideae</taxon>
        <taxon>Arundineae</taxon>
        <taxon>Arundo</taxon>
    </lineage>
</organism>
<reference evidence="1" key="2">
    <citation type="journal article" date="2015" name="Data Brief">
        <title>Shoot transcriptome of the giant reed, Arundo donax.</title>
        <authorList>
            <person name="Barrero R.A."/>
            <person name="Guerrero F.D."/>
            <person name="Moolhuijzen P."/>
            <person name="Goolsby J.A."/>
            <person name="Tidwell J."/>
            <person name="Bellgard S.E."/>
            <person name="Bellgard M.I."/>
        </authorList>
    </citation>
    <scope>NUCLEOTIDE SEQUENCE</scope>
    <source>
        <tissue evidence="1">Shoot tissue taken approximately 20 cm above the soil surface</tissue>
    </source>
</reference>
<name>A0A0A9KU06_ARUDO</name>
<dbReference type="EMBL" id="GBRH01228083">
    <property type="protein sequence ID" value="JAD69812.1"/>
    <property type="molecule type" value="Transcribed_RNA"/>
</dbReference>
<dbReference type="AlphaFoldDB" id="A0A0A9KU06"/>
<reference evidence="1" key="1">
    <citation type="submission" date="2014-09" db="EMBL/GenBank/DDBJ databases">
        <authorList>
            <person name="Magalhaes I.L.F."/>
            <person name="Oliveira U."/>
            <person name="Santos F.R."/>
            <person name="Vidigal T.H.D.A."/>
            <person name="Brescovit A.D."/>
            <person name="Santos A.J."/>
        </authorList>
    </citation>
    <scope>NUCLEOTIDE SEQUENCE</scope>
    <source>
        <tissue evidence="1">Shoot tissue taken approximately 20 cm above the soil surface</tissue>
    </source>
</reference>
<sequence>MDWLSSSCSPVPCLLPGTAAVGWCWCWYGCVHGSMAL</sequence>
<evidence type="ECO:0000313" key="1">
    <source>
        <dbReference type="EMBL" id="JAD69812.1"/>
    </source>
</evidence>
<protein>
    <submittedName>
        <fullName evidence="1">Uncharacterized protein</fullName>
    </submittedName>
</protein>
<proteinExistence type="predicted"/>
<accession>A0A0A9KU06</accession>